<comment type="catalytic activity">
    <reaction evidence="9 10">
        <text>IMP + H2O = 5-formamido-1-(5-phospho-D-ribosyl)imidazole-4-carboxamide</text>
        <dbReference type="Rhea" id="RHEA:18445"/>
        <dbReference type="ChEBI" id="CHEBI:15377"/>
        <dbReference type="ChEBI" id="CHEBI:58053"/>
        <dbReference type="ChEBI" id="CHEBI:58467"/>
        <dbReference type="EC" id="3.5.4.10"/>
    </reaction>
</comment>
<protein>
    <recommendedName>
        <fullName evidence="10">Bifunctional purine biosynthesis protein PurH</fullName>
    </recommendedName>
    <domain>
        <recommendedName>
            <fullName evidence="10">Phosphoribosylaminoimidazolecarboxamide formyltransferase</fullName>
            <ecNumber evidence="10">2.1.2.3</ecNumber>
        </recommendedName>
        <alternativeName>
            <fullName evidence="10">AICAR transformylase</fullName>
        </alternativeName>
    </domain>
    <domain>
        <recommendedName>
            <fullName evidence="10">IMP cyclohydrolase</fullName>
            <ecNumber evidence="10">3.5.4.10</ecNumber>
        </recommendedName>
        <alternativeName>
            <fullName evidence="10">ATIC</fullName>
        </alternativeName>
        <alternativeName>
            <fullName evidence="10">IMP synthase</fullName>
        </alternativeName>
        <alternativeName>
            <fullName evidence="10">Inosinicase</fullName>
        </alternativeName>
    </domain>
</protein>
<dbReference type="CDD" id="cd01421">
    <property type="entry name" value="IMPCH"/>
    <property type="match status" value="1"/>
</dbReference>
<dbReference type="SUPFAM" id="SSF52335">
    <property type="entry name" value="Methylglyoxal synthase-like"/>
    <property type="match status" value="1"/>
</dbReference>
<keyword evidence="5 10" id="KW-0658">Purine biosynthesis</keyword>
<dbReference type="NCBIfam" id="TIGR00355">
    <property type="entry name" value="purH"/>
    <property type="match status" value="1"/>
</dbReference>
<dbReference type="SUPFAM" id="SSF53927">
    <property type="entry name" value="Cytidine deaminase-like"/>
    <property type="match status" value="1"/>
</dbReference>
<evidence type="ECO:0000256" key="4">
    <source>
        <dbReference type="ARBA" id="ARBA00022679"/>
    </source>
</evidence>
<dbReference type="GO" id="GO:0006189">
    <property type="term" value="P:'de novo' IMP biosynthetic process"/>
    <property type="evidence" value="ECO:0007669"/>
    <property type="project" value="UniProtKB-UniRule"/>
</dbReference>
<evidence type="ECO:0000256" key="10">
    <source>
        <dbReference type="HAMAP-Rule" id="MF_00139"/>
    </source>
</evidence>
<dbReference type="SMART" id="SM00851">
    <property type="entry name" value="MGS"/>
    <property type="match status" value="1"/>
</dbReference>
<dbReference type="SMART" id="SM00798">
    <property type="entry name" value="AICARFT_IMPCHas"/>
    <property type="match status" value="1"/>
</dbReference>
<dbReference type="FunFam" id="3.40.140.20:FF:000001">
    <property type="entry name" value="Bifunctional purine biosynthesis protein PurH"/>
    <property type="match status" value="1"/>
</dbReference>
<dbReference type="AlphaFoldDB" id="A0AAI8WBZ5"/>
<dbReference type="PIRSF" id="PIRSF000414">
    <property type="entry name" value="AICARFT_IMPCHas"/>
    <property type="match status" value="1"/>
</dbReference>
<gene>
    <name evidence="10 12" type="primary">purH</name>
    <name evidence="12" type="ORF">EM151A_2851</name>
</gene>
<dbReference type="Pfam" id="PF02142">
    <property type="entry name" value="MGS"/>
    <property type="match status" value="1"/>
</dbReference>
<sequence>MTRALISVSDKTGVIDFAKGLRAADIEIISTGGTKTALEEAGIETISIDEVTGFPEMMDGRVKTLHPKIHGGLLGRRDSESHMEAMEKEAIQPIDIVCVNLYPFKETILKPETTEADAIENIDIGGPSMLRSAAKNHAFVTAIVDPVDYAIVLAEIQQEGHTSLETRRKLAAKVFRHTAAYDALIGQYLTEAVGEKDPENLTLTYTRKQDLRYGENSHQEAAFYQAALPTSYSIASAEQLHGKELSFNNIRDADAALRIMREFTEPTVVALKHMNPCGIGSGETIFSAWEAAYAADPVSIFGGIIVLNREVDLVSAQAMTQLFLEIIIAPSYSEEALAVLKTKKNLRLLQVDFSNVEGNANEMVSVLGGLLVQQDDRAMEEPESWTVVTDRQPTKEEQAAMAFAWKAVKHVKSNAIVVANQQQTLGIGAGQMNRVGSVKLAIEQAGAKAETAALASDAYFPMDDSVEYAAKHGIKAIIQPGGSIKDQASIDMANKYGIAMVFTGVRHFRH</sequence>
<accession>A0AAI8WBZ5</accession>
<dbReference type="GO" id="GO:0004643">
    <property type="term" value="F:phosphoribosylaminoimidazolecarboxamide formyltransferase activity"/>
    <property type="evidence" value="ECO:0007669"/>
    <property type="project" value="UniProtKB-UniRule"/>
</dbReference>
<evidence type="ECO:0000256" key="7">
    <source>
        <dbReference type="ARBA" id="ARBA00023268"/>
    </source>
</evidence>
<dbReference type="PROSITE" id="PS51855">
    <property type="entry name" value="MGS"/>
    <property type="match status" value="1"/>
</dbReference>
<dbReference type="InterPro" id="IPR011607">
    <property type="entry name" value="MGS-like_dom"/>
</dbReference>
<comment type="pathway">
    <text evidence="1 10">Purine metabolism; IMP biosynthesis via de novo pathway; IMP from 5-formamido-1-(5-phospho-D-ribosyl)imidazole-4-carboxamide: step 1/1.</text>
</comment>
<dbReference type="Gene3D" id="3.40.140.20">
    <property type="match status" value="2"/>
</dbReference>
<evidence type="ECO:0000313" key="12">
    <source>
        <dbReference type="EMBL" id="BBM16011.1"/>
    </source>
</evidence>
<name>A0AAI8WBZ5_ENTMU</name>
<keyword evidence="7 10" id="KW-0511">Multifunctional enzyme</keyword>
<evidence type="ECO:0000256" key="2">
    <source>
        <dbReference type="ARBA" id="ARBA00004954"/>
    </source>
</evidence>
<evidence type="ECO:0000256" key="9">
    <source>
        <dbReference type="ARBA" id="ARBA00050687"/>
    </source>
</evidence>
<dbReference type="NCBIfam" id="NF002049">
    <property type="entry name" value="PRK00881.1"/>
    <property type="match status" value="1"/>
</dbReference>
<evidence type="ECO:0000256" key="3">
    <source>
        <dbReference type="ARBA" id="ARBA00007667"/>
    </source>
</evidence>
<dbReference type="Proteomes" id="UP000509460">
    <property type="component" value="Chromosome"/>
</dbReference>
<evidence type="ECO:0000256" key="1">
    <source>
        <dbReference type="ARBA" id="ARBA00004844"/>
    </source>
</evidence>
<keyword evidence="6 10" id="KW-0378">Hydrolase</keyword>
<dbReference type="RefSeq" id="WP_023519519.1">
    <property type="nucleotide sequence ID" value="NZ_AP019810.1"/>
</dbReference>
<dbReference type="Gene3D" id="3.40.50.1380">
    <property type="entry name" value="Methylglyoxal synthase-like domain"/>
    <property type="match status" value="1"/>
</dbReference>
<dbReference type="GO" id="GO:0003937">
    <property type="term" value="F:IMP cyclohydrolase activity"/>
    <property type="evidence" value="ECO:0007669"/>
    <property type="project" value="UniProtKB-UniRule"/>
</dbReference>
<comment type="pathway">
    <text evidence="2 10">Purine metabolism; IMP biosynthesis via de novo pathway; 5-formamido-1-(5-phospho-D-ribosyl)imidazole-4-carboxamide from 5-amino-1-(5-phospho-D-ribosyl)imidazole-4-carboxamide (10-formyl THF route): step 1/1.</text>
</comment>
<dbReference type="EMBL" id="AP019810">
    <property type="protein sequence ID" value="BBM16011.1"/>
    <property type="molecule type" value="Genomic_DNA"/>
</dbReference>
<dbReference type="InterPro" id="IPR024051">
    <property type="entry name" value="AICAR_Tfase_dup_dom_sf"/>
</dbReference>
<dbReference type="InterPro" id="IPR036914">
    <property type="entry name" value="MGS-like_dom_sf"/>
</dbReference>
<dbReference type="EC" id="2.1.2.3" evidence="10"/>
<dbReference type="Pfam" id="PF01808">
    <property type="entry name" value="AICARFT_IMPCHas"/>
    <property type="match status" value="1"/>
</dbReference>
<reference evidence="12 13" key="1">
    <citation type="submission" date="2019-07" db="EMBL/GenBank/DDBJ databases">
        <title>antibiotic susceptibility of plant-derived lactic acid bacteria.</title>
        <authorList>
            <person name="Sugiyama M."/>
            <person name="Noda M."/>
        </authorList>
    </citation>
    <scope>NUCLEOTIDE SEQUENCE [LARGE SCALE GENOMIC DNA]</scope>
    <source>
        <strain evidence="12 13">15-1A</strain>
    </source>
</reference>
<dbReference type="GO" id="GO:0005829">
    <property type="term" value="C:cytosol"/>
    <property type="evidence" value="ECO:0007669"/>
    <property type="project" value="TreeGrafter"/>
</dbReference>
<feature type="domain" description="MGS-like" evidence="11">
    <location>
        <begin position="1"/>
        <end position="144"/>
    </location>
</feature>
<comment type="domain">
    <text evidence="10">The IMP cyclohydrolase activity resides in the N-terminal region.</text>
</comment>
<organism evidence="12 13">
    <name type="scientific">Enterococcus mundtii</name>
    <dbReference type="NCBI Taxonomy" id="53346"/>
    <lineage>
        <taxon>Bacteria</taxon>
        <taxon>Bacillati</taxon>
        <taxon>Bacillota</taxon>
        <taxon>Bacilli</taxon>
        <taxon>Lactobacillales</taxon>
        <taxon>Enterococcaceae</taxon>
        <taxon>Enterococcus</taxon>
    </lineage>
</organism>
<evidence type="ECO:0000256" key="8">
    <source>
        <dbReference type="ARBA" id="ARBA00050488"/>
    </source>
</evidence>
<proteinExistence type="inferred from homology"/>
<comment type="similarity">
    <text evidence="3 10">Belongs to the PurH family.</text>
</comment>
<dbReference type="FunFam" id="3.40.140.20:FF:000002">
    <property type="entry name" value="Bifunctional purine biosynthesis protein PurH"/>
    <property type="match status" value="1"/>
</dbReference>
<dbReference type="PANTHER" id="PTHR11692:SF0">
    <property type="entry name" value="BIFUNCTIONAL PURINE BIOSYNTHESIS PROTEIN ATIC"/>
    <property type="match status" value="1"/>
</dbReference>
<dbReference type="PANTHER" id="PTHR11692">
    <property type="entry name" value="BIFUNCTIONAL PURINE BIOSYNTHESIS PROTEIN PURH"/>
    <property type="match status" value="1"/>
</dbReference>
<dbReference type="HAMAP" id="MF_00139">
    <property type="entry name" value="PurH"/>
    <property type="match status" value="1"/>
</dbReference>
<keyword evidence="4 10" id="KW-0808">Transferase</keyword>
<evidence type="ECO:0000313" key="13">
    <source>
        <dbReference type="Proteomes" id="UP000509460"/>
    </source>
</evidence>
<dbReference type="FunFam" id="3.40.50.1380:FF:000001">
    <property type="entry name" value="Bifunctional purine biosynthesis protein PurH"/>
    <property type="match status" value="1"/>
</dbReference>
<dbReference type="InterPro" id="IPR016193">
    <property type="entry name" value="Cytidine_deaminase-like"/>
</dbReference>
<dbReference type="EC" id="3.5.4.10" evidence="10"/>
<evidence type="ECO:0000259" key="11">
    <source>
        <dbReference type="PROSITE" id="PS51855"/>
    </source>
</evidence>
<evidence type="ECO:0000256" key="6">
    <source>
        <dbReference type="ARBA" id="ARBA00022801"/>
    </source>
</evidence>
<comment type="catalytic activity">
    <reaction evidence="8 10">
        <text>(6R)-10-formyltetrahydrofolate + 5-amino-1-(5-phospho-beta-D-ribosyl)imidazole-4-carboxamide = 5-formamido-1-(5-phospho-D-ribosyl)imidazole-4-carboxamide + (6S)-5,6,7,8-tetrahydrofolate</text>
        <dbReference type="Rhea" id="RHEA:22192"/>
        <dbReference type="ChEBI" id="CHEBI:57453"/>
        <dbReference type="ChEBI" id="CHEBI:58467"/>
        <dbReference type="ChEBI" id="CHEBI:58475"/>
        <dbReference type="ChEBI" id="CHEBI:195366"/>
        <dbReference type="EC" id="2.1.2.3"/>
    </reaction>
</comment>
<dbReference type="InterPro" id="IPR002695">
    <property type="entry name" value="PurH-like"/>
</dbReference>
<evidence type="ECO:0000256" key="5">
    <source>
        <dbReference type="ARBA" id="ARBA00022755"/>
    </source>
</evidence>